<keyword evidence="1" id="KW-1133">Transmembrane helix</keyword>
<feature type="transmembrane region" description="Helical" evidence="1">
    <location>
        <begin position="205"/>
        <end position="228"/>
    </location>
</feature>
<dbReference type="EMBL" id="JAVDUJ010000001">
    <property type="protein sequence ID" value="MDR6939236.1"/>
    <property type="molecule type" value="Genomic_DNA"/>
</dbReference>
<evidence type="ECO:0000256" key="1">
    <source>
        <dbReference type="SAM" id="Phobius"/>
    </source>
</evidence>
<sequence length="342" mass="37041">MDILNKISEHKSKSAKAVVAIFSGSLFFLLFSTPAYAYDGGAWWWDVGGKISNMVCIWLLDLAEWVFNGYFELVTATTNVSYLSGTFSTLFGSESVYGLVETVHSAAVIPLAESILALFMLVQLVKISQRIDATATLPAVKDIVILAVAYVIFHWLIVNSLEIMAAIFDEFNKIVTSLQGNPAIQKLSVDFSSINLDDVTVGNCFVLVICGILSYFVGLVAYVISLLVSMARIIQAYVFAAFSALPVALLGFEETRQTGINFMKNFCALCLAGAIIMFLFISYPIIIASTVATVGSDAFNGIAQGATDQTPIYSLLTWLSMSILLCIGLVRSGAWAKEIIGS</sequence>
<evidence type="ECO:0008006" key="4">
    <source>
        <dbReference type="Google" id="ProtNLM"/>
    </source>
</evidence>
<protein>
    <recommendedName>
        <fullName evidence="4">Conjugal transfer protein TrbL</fullName>
    </recommendedName>
</protein>
<dbReference type="RefSeq" id="WP_309955765.1">
    <property type="nucleotide sequence ID" value="NZ_JAVDUJ010000001.1"/>
</dbReference>
<gene>
    <name evidence="2" type="ORF">J2S36_000779</name>
</gene>
<feature type="transmembrane region" description="Helical" evidence="1">
    <location>
        <begin position="103"/>
        <end position="122"/>
    </location>
</feature>
<evidence type="ECO:0000313" key="3">
    <source>
        <dbReference type="Proteomes" id="UP001266099"/>
    </source>
</evidence>
<proteinExistence type="predicted"/>
<feature type="transmembrane region" description="Helical" evidence="1">
    <location>
        <begin position="143"/>
        <end position="168"/>
    </location>
</feature>
<feature type="transmembrane region" description="Helical" evidence="1">
    <location>
        <begin position="312"/>
        <end position="330"/>
    </location>
</feature>
<reference evidence="2 3" key="1">
    <citation type="submission" date="2023-07" db="EMBL/GenBank/DDBJ databases">
        <title>Sequencing the genomes of 1000 actinobacteria strains.</title>
        <authorList>
            <person name="Klenk H.-P."/>
        </authorList>
    </citation>
    <scope>NUCLEOTIDE SEQUENCE [LARGE SCALE GENOMIC DNA]</scope>
    <source>
        <strain evidence="2 3">DSM 15539</strain>
    </source>
</reference>
<dbReference type="InterPro" id="IPR045798">
    <property type="entry name" value="TrbL_Firmicutes"/>
</dbReference>
<feature type="transmembrane region" description="Helical" evidence="1">
    <location>
        <begin position="266"/>
        <end position="292"/>
    </location>
</feature>
<keyword evidence="1" id="KW-0812">Transmembrane</keyword>
<organism evidence="2 3">
    <name type="scientific">Arcanobacterium hippocoleae</name>
    <dbReference type="NCBI Taxonomy" id="149017"/>
    <lineage>
        <taxon>Bacteria</taxon>
        <taxon>Bacillati</taxon>
        <taxon>Actinomycetota</taxon>
        <taxon>Actinomycetes</taxon>
        <taxon>Actinomycetales</taxon>
        <taxon>Actinomycetaceae</taxon>
        <taxon>Arcanobacterium</taxon>
    </lineage>
</organism>
<keyword evidence="1" id="KW-0472">Membrane</keyword>
<accession>A0ABU1T1S9</accession>
<comment type="caution">
    <text evidence="2">The sequence shown here is derived from an EMBL/GenBank/DDBJ whole genome shotgun (WGS) entry which is preliminary data.</text>
</comment>
<keyword evidence="3" id="KW-1185">Reference proteome</keyword>
<dbReference type="Proteomes" id="UP001266099">
    <property type="component" value="Unassembled WGS sequence"/>
</dbReference>
<name>A0ABU1T1S9_9ACTO</name>
<evidence type="ECO:0000313" key="2">
    <source>
        <dbReference type="EMBL" id="MDR6939236.1"/>
    </source>
</evidence>
<dbReference type="Pfam" id="PF19478">
    <property type="entry name" value="TrbL_2"/>
    <property type="match status" value="1"/>
</dbReference>